<dbReference type="Pfam" id="PF01399">
    <property type="entry name" value="PCI"/>
    <property type="match status" value="1"/>
</dbReference>
<feature type="coiled-coil region" evidence="4">
    <location>
        <begin position="82"/>
        <end position="113"/>
    </location>
</feature>
<organism evidence="7 8">
    <name type="scientific">Meloidogyne enterolobii</name>
    <name type="common">Root-knot nematode worm</name>
    <name type="synonym">Meloidogyne mayaguensis</name>
    <dbReference type="NCBI Taxonomy" id="390850"/>
    <lineage>
        <taxon>Eukaryota</taxon>
        <taxon>Metazoa</taxon>
        <taxon>Ecdysozoa</taxon>
        <taxon>Nematoda</taxon>
        <taxon>Chromadorea</taxon>
        <taxon>Rhabditida</taxon>
        <taxon>Tylenchina</taxon>
        <taxon>Tylenchomorpha</taxon>
        <taxon>Tylenchoidea</taxon>
        <taxon>Meloidogynidae</taxon>
        <taxon>Meloidogyninae</taxon>
        <taxon>Meloidogyne</taxon>
    </lineage>
</organism>
<accession>A0A6V7WBS0</accession>
<gene>
    <name evidence="7" type="ORF">MENT_LOCUS36481</name>
</gene>
<feature type="region of interest" description="Disordered" evidence="5">
    <location>
        <begin position="1"/>
        <end position="23"/>
    </location>
</feature>
<dbReference type="PANTHER" id="PTHR14145:SF1">
    <property type="entry name" value="26S PROTEASOME NON-ATPASE REGULATORY SUBUNIT 6"/>
    <property type="match status" value="1"/>
</dbReference>
<protein>
    <recommendedName>
        <fullName evidence="2">26S proteasome non-ATPase regulatory subunit 6</fullName>
    </recommendedName>
</protein>
<evidence type="ECO:0000256" key="2">
    <source>
        <dbReference type="ARBA" id="ARBA00014932"/>
    </source>
</evidence>
<feature type="domain" description="PCI" evidence="6">
    <location>
        <begin position="205"/>
        <end position="382"/>
    </location>
</feature>
<dbReference type="InterPro" id="IPR036390">
    <property type="entry name" value="WH_DNA-bd_sf"/>
</dbReference>
<dbReference type="Proteomes" id="UP000580250">
    <property type="component" value="Unassembled WGS sequence"/>
</dbReference>
<dbReference type="OrthoDB" id="1452at2759"/>
<proteinExistence type="inferred from homology"/>
<evidence type="ECO:0000259" key="6">
    <source>
        <dbReference type="PROSITE" id="PS50250"/>
    </source>
</evidence>
<comment type="caution">
    <text evidence="7">The sequence shown here is derived from an EMBL/GenBank/DDBJ whole genome shotgun (WGS) entry which is preliminary data.</text>
</comment>
<reference evidence="7 8" key="1">
    <citation type="submission" date="2020-08" db="EMBL/GenBank/DDBJ databases">
        <authorList>
            <person name="Koutsovoulos G."/>
            <person name="Danchin GJ E."/>
        </authorList>
    </citation>
    <scope>NUCLEOTIDE SEQUENCE [LARGE SCALE GENOMIC DNA]</scope>
</reference>
<comment type="similarity">
    <text evidence="1">Belongs to the proteasome subunit S10 family.</text>
</comment>
<keyword evidence="3" id="KW-0647">Proteasome</keyword>
<dbReference type="Gene3D" id="1.25.40.570">
    <property type="match status" value="1"/>
</dbReference>
<evidence type="ECO:0000256" key="5">
    <source>
        <dbReference type="SAM" id="MobiDB-lite"/>
    </source>
</evidence>
<evidence type="ECO:0000256" key="4">
    <source>
        <dbReference type="SAM" id="Coils"/>
    </source>
</evidence>
<dbReference type="InterPro" id="IPR049549">
    <property type="entry name" value="RPN7_PSMD6_C"/>
</dbReference>
<dbReference type="PANTHER" id="PTHR14145">
    <property type="entry name" value="26S PROTESOME SUBUNIT 6"/>
    <property type="match status" value="1"/>
</dbReference>
<keyword evidence="4" id="KW-0175">Coiled coil</keyword>
<evidence type="ECO:0000256" key="3">
    <source>
        <dbReference type="ARBA" id="ARBA00022942"/>
    </source>
</evidence>
<dbReference type="GO" id="GO:0005838">
    <property type="term" value="C:proteasome regulatory particle"/>
    <property type="evidence" value="ECO:0007669"/>
    <property type="project" value="TreeGrafter"/>
</dbReference>
<evidence type="ECO:0000313" key="8">
    <source>
        <dbReference type="Proteomes" id="UP000580250"/>
    </source>
</evidence>
<dbReference type="GO" id="GO:0043161">
    <property type="term" value="P:proteasome-mediated ubiquitin-dependent protein catabolic process"/>
    <property type="evidence" value="ECO:0007669"/>
    <property type="project" value="TreeGrafter"/>
</dbReference>
<name>A0A6V7WBS0_MELEN</name>
<dbReference type="Pfam" id="PF10602">
    <property type="entry name" value="RPN7"/>
    <property type="match status" value="1"/>
</dbReference>
<dbReference type="SUPFAM" id="SSF46785">
    <property type="entry name" value="Winged helix' DNA-binding domain"/>
    <property type="match status" value="1"/>
</dbReference>
<dbReference type="SMART" id="SM00088">
    <property type="entry name" value="PINT"/>
    <property type="match status" value="1"/>
</dbReference>
<sequence length="409" mass="47524">MVQKDDKDNKTKKQNKKEEEFDKELISKNPNLEIAQLFFLMGQKNDSSTWLALLEHVKKDEMAPFYEYMCTSLKIPIDQALLDKLKEQNAKRLDEINKQLEDAEKNLGESEVRQAWLAKSEYLCQIGDKENSVAAFNKTFEKTVGVGYRIDLVFNLIRIGLFFMDHQLITENIEKAKELMEKGGDWDRKNRLRSYQGLYLMAIRDMKGAADLFLEAVPTFGAYELMNYEELIFYAVITSVCALDRPDLKTKVVNCSEIQQQLNAEIGQNNANLPIAKELLYTFYNCDYSNFMIALGKLERDFLVKDRYLQLHCRYFTRTLRIKAYQQFLTPYKTVSLDVMAKSFGVSKEYLDQQLFNFISSGKLSCRIDACKGIIETAQTDQKNLFYKKVIHDGDILLNKVQKLSRIIN</sequence>
<dbReference type="EMBL" id="CAJEWN010000491">
    <property type="protein sequence ID" value="CAD2184141.1"/>
    <property type="molecule type" value="Genomic_DNA"/>
</dbReference>
<dbReference type="InterPro" id="IPR000717">
    <property type="entry name" value="PCI_dom"/>
</dbReference>
<evidence type="ECO:0000256" key="1">
    <source>
        <dbReference type="ARBA" id="ARBA00005717"/>
    </source>
</evidence>
<evidence type="ECO:0000313" key="7">
    <source>
        <dbReference type="EMBL" id="CAD2184141.1"/>
    </source>
</evidence>
<dbReference type="Pfam" id="PF21154">
    <property type="entry name" value="RPN7_PSMD6_C"/>
    <property type="match status" value="1"/>
</dbReference>
<dbReference type="AlphaFoldDB" id="A0A6V7WBS0"/>
<dbReference type="InterPro" id="IPR019585">
    <property type="entry name" value="Rpn7/CSN1"/>
</dbReference>
<dbReference type="FunFam" id="1.25.40.570:FF:000005">
    <property type="entry name" value="26S proteasome regulatory subunit N7"/>
    <property type="match status" value="1"/>
</dbReference>
<dbReference type="PROSITE" id="PS50250">
    <property type="entry name" value="PCI"/>
    <property type="match status" value="1"/>
</dbReference>
<dbReference type="InterPro" id="IPR045135">
    <property type="entry name" value="Rpn7_N"/>
</dbReference>